<dbReference type="PANTHER" id="PTHR15574">
    <property type="entry name" value="WD REPEAT DOMAIN-CONTAINING FAMILY"/>
    <property type="match status" value="1"/>
</dbReference>
<keyword evidence="5" id="KW-1185">Reference proteome</keyword>
<feature type="region of interest" description="Disordered" evidence="3">
    <location>
        <begin position="511"/>
        <end position="544"/>
    </location>
</feature>
<dbReference type="InParanoid" id="A0A6L2Q1Q7"/>
<evidence type="ECO:0000256" key="3">
    <source>
        <dbReference type="SAM" id="MobiDB-lite"/>
    </source>
</evidence>
<dbReference type="SMART" id="SM00320">
    <property type="entry name" value="WD40"/>
    <property type="match status" value="5"/>
</dbReference>
<accession>A0A6L2Q1Q7</accession>
<feature type="compositionally biased region" description="Polar residues" evidence="3">
    <location>
        <begin position="648"/>
        <end position="662"/>
    </location>
</feature>
<dbReference type="Proteomes" id="UP000502823">
    <property type="component" value="Unassembled WGS sequence"/>
</dbReference>
<dbReference type="GO" id="GO:0080008">
    <property type="term" value="C:Cul4-RING E3 ubiquitin ligase complex"/>
    <property type="evidence" value="ECO:0007669"/>
    <property type="project" value="TreeGrafter"/>
</dbReference>
<feature type="compositionally biased region" description="Basic and acidic residues" evidence="3">
    <location>
        <begin position="603"/>
        <end position="612"/>
    </location>
</feature>
<evidence type="ECO:0000256" key="1">
    <source>
        <dbReference type="ARBA" id="ARBA00022574"/>
    </source>
</evidence>
<sequence length="733" mass="80300">MKGRSTPSLFRDVYEQPYTDTTRWKLYRSTKSSLDMIQRLSLLKKLPVHSGCVNSICWNETGEYILSGSDDQHLVVTHGYNFKVLTNFKTSHRANIFSAKFLPSSGDNNIISCSGDGIILFTDLTRKEETYYNQFNCHYGTTYEVITIPNDPHSFLSCGEDGTVRWFDLRMKDKCNKPQCKEDIMITCQRAVTALSVNPVAPYQLAIGCSDSTVRMFDRRMLGTKASGAAEAGGALRPLCSFTVPSFEDRSYRITSLTFSPEGEEVLVSYSSDHLYLFSVKDHGSIPLKSNSPAAAAAAAQQELERKGTQGPSAPVRRLRLRGDWSDTGPDARPEREGGRRGEIAQARPTLHATLMQRMTDVLSRMLNDPATRAALSGGGEDSLEGDENHAAEAETVAPPPTEPSPNTVPCQLVSPETASTSQPFSSSSAYVPQHPSVSVHSPMSEAVSSDNKTVPSSSDMSSVSYSSNNSSIPELTNTVMESGNAHDLSQVPQLNPCSSEEPISCSTLGASERHEADSETVLPEQSVPSQDICSDSSSASRASPALLQDSELVHHDITNLQDQLSTMREGFIERHRSEPAVSLVYSDKSSTGSKISLGLGDEVSRELHENSSRNSTPDMGTRETVPSQPSDLPYVMERDDAVPGPSQDMSHSTQDPTSRSSDVGHDGEDDYNDSDDETMLMTSGSRRFLHPIEEHMAEAIASVRHDKEIMFDEQSTLQPAVRRKYTGHRNAR</sequence>
<dbReference type="Gene3D" id="2.130.10.10">
    <property type="entry name" value="YVTN repeat-like/Quinoprotein amine dehydrogenase"/>
    <property type="match status" value="1"/>
</dbReference>
<dbReference type="InterPro" id="IPR015943">
    <property type="entry name" value="WD40/YVTN_repeat-like_dom_sf"/>
</dbReference>
<feature type="compositionally biased region" description="Polar residues" evidence="3">
    <location>
        <begin position="436"/>
        <end position="456"/>
    </location>
</feature>
<dbReference type="PANTHER" id="PTHR15574:SF39">
    <property type="entry name" value="DDB1- AND CUL4-ASSOCIATED FACTOR 6"/>
    <property type="match status" value="1"/>
</dbReference>
<gene>
    <name evidence="4" type="ORF">Cfor_07026</name>
</gene>
<dbReference type="AlphaFoldDB" id="A0A6L2Q1Q7"/>
<comment type="caution">
    <text evidence="4">The sequence shown here is derived from an EMBL/GenBank/DDBJ whole genome shotgun (WGS) entry which is preliminary data.</text>
</comment>
<dbReference type="InterPro" id="IPR045151">
    <property type="entry name" value="DCAF8"/>
</dbReference>
<evidence type="ECO:0000256" key="2">
    <source>
        <dbReference type="ARBA" id="ARBA00022737"/>
    </source>
</evidence>
<dbReference type="GO" id="GO:0005737">
    <property type="term" value="C:cytoplasm"/>
    <property type="evidence" value="ECO:0007669"/>
    <property type="project" value="TreeGrafter"/>
</dbReference>
<feature type="compositionally biased region" description="Basic and acidic residues" evidence="3">
    <location>
        <begin position="321"/>
        <end position="343"/>
    </location>
</feature>
<reference evidence="5" key="1">
    <citation type="submission" date="2020-01" db="EMBL/GenBank/DDBJ databases">
        <title>Draft genome sequence of the Termite Coptotermes fromosanus.</title>
        <authorList>
            <person name="Itakura S."/>
            <person name="Yosikawa Y."/>
            <person name="Umezawa K."/>
        </authorList>
    </citation>
    <scope>NUCLEOTIDE SEQUENCE [LARGE SCALE GENOMIC DNA]</scope>
</reference>
<protein>
    <submittedName>
        <fullName evidence="4">Uncharacterized protein</fullName>
    </submittedName>
</protein>
<evidence type="ECO:0000313" key="4">
    <source>
        <dbReference type="EMBL" id="GFG38719.1"/>
    </source>
</evidence>
<dbReference type="GO" id="GO:0045944">
    <property type="term" value="P:positive regulation of transcription by RNA polymerase II"/>
    <property type="evidence" value="ECO:0007669"/>
    <property type="project" value="TreeGrafter"/>
</dbReference>
<feature type="compositionally biased region" description="Low complexity" evidence="3">
    <location>
        <begin position="457"/>
        <end position="472"/>
    </location>
</feature>
<feature type="region of interest" description="Disordered" evidence="3">
    <location>
        <begin position="297"/>
        <end position="350"/>
    </location>
</feature>
<dbReference type="EMBL" id="BLKM01012995">
    <property type="protein sequence ID" value="GFG38719.1"/>
    <property type="molecule type" value="Genomic_DNA"/>
</dbReference>
<keyword evidence="2" id="KW-0677">Repeat</keyword>
<feature type="compositionally biased region" description="Low complexity" evidence="3">
    <location>
        <begin position="420"/>
        <end position="429"/>
    </location>
</feature>
<evidence type="ECO:0000313" key="5">
    <source>
        <dbReference type="Proteomes" id="UP000502823"/>
    </source>
</evidence>
<feature type="region of interest" description="Disordered" evidence="3">
    <location>
        <begin position="372"/>
        <end position="476"/>
    </location>
</feature>
<dbReference type="SUPFAM" id="SSF50978">
    <property type="entry name" value="WD40 repeat-like"/>
    <property type="match status" value="1"/>
</dbReference>
<feature type="compositionally biased region" description="Acidic residues" evidence="3">
    <location>
        <begin position="668"/>
        <end position="679"/>
    </location>
</feature>
<dbReference type="OrthoDB" id="4869960at2759"/>
<feature type="compositionally biased region" description="Polar residues" evidence="3">
    <location>
        <begin position="613"/>
        <end position="631"/>
    </location>
</feature>
<feature type="region of interest" description="Disordered" evidence="3">
    <location>
        <begin position="584"/>
        <end position="688"/>
    </location>
</feature>
<proteinExistence type="predicted"/>
<feature type="compositionally biased region" description="Low complexity" evidence="3">
    <location>
        <begin position="527"/>
        <end position="544"/>
    </location>
</feature>
<name>A0A6L2Q1Q7_COPFO</name>
<dbReference type="InterPro" id="IPR001680">
    <property type="entry name" value="WD40_rpt"/>
</dbReference>
<keyword evidence="1" id="KW-0853">WD repeat</keyword>
<dbReference type="Pfam" id="PF00400">
    <property type="entry name" value="WD40"/>
    <property type="match status" value="1"/>
</dbReference>
<dbReference type="InterPro" id="IPR036322">
    <property type="entry name" value="WD40_repeat_dom_sf"/>
</dbReference>
<organism evidence="4 5">
    <name type="scientific">Coptotermes formosanus</name>
    <name type="common">Formosan subterranean termite</name>
    <dbReference type="NCBI Taxonomy" id="36987"/>
    <lineage>
        <taxon>Eukaryota</taxon>
        <taxon>Metazoa</taxon>
        <taxon>Ecdysozoa</taxon>
        <taxon>Arthropoda</taxon>
        <taxon>Hexapoda</taxon>
        <taxon>Insecta</taxon>
        <taxon>Pterygota</taxon>
        <taxon>Neoptera</taxon>
        <taxon>Polyneoptera</taxon>
        <taxon>Dictyoptera</taxon>
        <taxon>Blattodea</taxon>
        <taxon>Blattoidea</taxon>
        <taxon>Termitoidae</taxon>
        <taxon>Rhinotermitidae</taxon>
        <taxon>Coptotermes</taxon>
    </lineage>
</organism>